<evidence type="ECO:0000256" key="2">
    <source>
        <dbReference type="ARBA" id="ARBA00022692"/>
    </source>
</evidence>
<sequence length="292" mass="32783">MDSRDNMAARMSRDCTRSFRERRSQRARYGPDDWVMIPALVLVFGMAATILAGVAQNALGHPTPKPTPGSELTATSPQQTVTRKAYMAITLLQTAALTFIKISCMLFYHRIFRTASSVANFLIYAIIGLISIWGVGFFFSFLFACNMHFDFFWTNLENQLKCPADFNKINLSLSVSDVMMDFLILIFPIPWILRMQMSLGKKMLVLSIFTLGGLYGQYLVPRLQKNPLTEYISAVAASITRLVIIVEELNIEFEATADEDFVSTAGLYFMFNEACLALIAVCLPSLSGLRNR</sequence>
<feature type="transmembrane region" description="Helical" evidence="7">
    <location>
        <begin position="85"/>
        <end position="109"/>
    </location>
</feature>
<protein>
    <submittedName>
        <fullName evidence="9">Putative manganese efflux pump MntP</fullName>
    </submittedName>
</protein>
<feature type="transmembrane region" description="Helical" evidence="7">
    <location>
        <begin position="169"/>
        <end position="191"/>
    </location>
</feature>
<dbReference type="HOGENOM" id="CLU_953682_0_0_1"/>
<evidence type="ECO:0000256" key="4">
    <source>
        <dbReference type="ARBA" id="ARBA00023136"/>
    </source>
</evidence>
<evidence type="ECO:0000256" key="5">
    <source>
        <dbReference type="ARBA" id="ARBA00038359"/>
    </source>
</evidence>
<dbReference type="InterPro" id="IPR052337">
    <property type="entry name" value="SAT4-like"/>
</dbReference>
<feature type="transmembrane region" description="Helical" evidence="7">
    <location>
        <begin position="34"/>
        <end position="55"/>
    </location>
</feature>
<reference evidence="9" key="2">
    <citation type="journal article" date="2014" name="PLoS Genet.">
        <title>Signature gene expression reveals novel clues to the molecular mechanisms of dimorphic transition in Penicillium marneffei.</title>
        <authorList>
            <person name="Yang E."/>
            <person name="Wang G."/>
            <person name="Cai J."/>
            <person name="Woo P.C."/>
            <person name="Lau S.K."/>
            <person name="Yuen K.-Y."/>
            <person name="Chow W.-N."/>
            <person name="Lin X."/>
        </authorList>
    </citation>
    <scope>NUCLEOTIDE SEQUENCE</scope>
    <source>
        <strain evidence="9">PM1</strain>
    </source>
</reference>
<dbReference type="Pfam" id="PF20684">
    <property type="entry name" value="Fung_rhodopsin"/>
    <property type="match status" value="1"/>
</dbReference>
<feature type="transmembrane region" description="Helical" evidence="7">
    <location>
        <begin position="203"/>
        <end position="220"/>
    </location>
</feature>
<name>A0A093XU49_TALMA</name>
<gene>
    <name evidence="9" type="ORF">GQ26_0111730</name>
</gene>
<evidence type="ECO:0000256" key="7">
    <source>
        <dbReference type="SAM" id="Phobius"/>
    </source>
</evidence>
<organism evidence="9">
    <name type="scientific">Talaromyces marneffei PM1</name>
    <dbReference type="NCBI Taxonomy" id="1077442"/>
    <lineage>
        <taxon>Eukaryota</taxon>
        <taxon>Fungi</taxon>
        <taxon>Dikarya</taxon>
        <taxon>Ascomycota</taxon>
        <taxon>Pezizomycotina</taxon>
        <taxon>Eurotiomycetes</taxon>
        <taxon>Eurotiomycetidae</taxon>
        <taxon>Eurotiales</taxon>
        <taxon>Trichocomaceae</taxon>
        <taxon>Talaromyces</taxon>
        <taxon>Talaromyces sect. Talaromyces</taxon>
    </lineage>
</organism>
<reference key="1">
    <citation type="journal article" date="2014" name="PLoS Genet.">
        <title>Signature Gene Expression Reveals Novel Clues to the Molecular Mechanisms of Dimorphic Transition in Penicillium marneffei.</title>
        <authorList>
            <person name="Yang E."/>
            <person name="Wang G."/>
            <person name="Cai J."/>
            <person name="Woo P.C."/>
            <person name="Lau S.K."/>
            <person name="Yuen K.-Y."/>
            <person name="Chow W.-N."/>
            <person name="Lin X."/>
        </authorList>
    </citation>
    <scope>NUCLEOTIDE SEQUENCE [LARGE SCALE GENOMIC DNA]</scope>
    <source>
        <strain>PM1</strain>
    </source>
</reference>
<accession>A0A093XU49</accession>
<evidence type="ECO:0000259" key="8">
    <source>
        <dbReference type="Pfam" id="PF20684"/>
    </source>
</evidence>
<dbReference type="EMBL" id="JPOX01000011">
    <property type="protein sequence ID" value="KFX48793.1"/>
    <property type="molecule type" value="Genomic_DNA"/>
</dbReference>
<dbReference type="GO" id="GO:0016020">
    <property type="term" value="C:membrane"/>
    <property type="evidence" value="ECO:0007669"/>
    <property type="project" value="UniProtKB-SubCell"/>
</dbReference>
<evidence type="ECO:0000256" key="6">
    <source>
        <dbReference type="SAM" id="MobiDB-lite"/>
    </source>
</evidence>
<comment type="subcellular location">
    <subcellularLocation>
        <location evidence="1">Membrane</location>
        <topology evidence="1">Multi-pass membrane protein</topology>
    </subcellularLocation>
</comment>
<keyword evidence="4 7" id="KW-0472">Membrane</keyword>
<proteinExistence type="inferred from homology"/>
<dbReference type="PANTHER" id="PTHR33048">
    <property type="entry name" value="PTH11-LIKE INTEGRAL MEMBRANE PROTEIN (AFU_ORTHOLOGUE AFUA_5G11245)"/>
    <property type="match status" value="1"/>
</dbReference>
<feature type="region of interest" description="Disordered" evidence="6">
    <location>
        <begin position="1"/>
        <end position="22"/>
    </location>
</feature>
<keyword evidence="3 7" id="KW-1133">Transmembrane helix</keyword>
<dbReference type="PANTHER" id="PTHR33048:SF157">
    <property type="entry name" value="INTEGRAL MEMBRANE PROTEIN"/>
    <property type="match status" value="1"/>
</dbReference>
<comment type="similarity">
    <text evidence="5">Belongs to the SAT4 family.</text>
</comment>
<dbReference type="InterPro" id="IPR049326">
    <property type="entry name" value="Rhodopsin_dom_fungi"/>
</dbReference>
<dbReference type="AlphaFoldDB" id="A0A093XU49"/>
<comment type="caution">
    <text evidence="9">The sequence shown here is derived from an EMBL/GenBank/DDBJ whole genome shotgun (WGS) entry which is preliminary data.</text>
</comment>
<evidence type="ECO:0000313" key="9">
    <source>
        <dbReference type="EMBL" id="KFX48793.1"/>
    </source>
</evidence>
<feature type="domain" description="Rhodopsin" evidence="8">
    <location>
        <begin position="22"/>
        <end position="289"/>
    </location>
</feature>
<keyword evidence="2 7" id="KW-0812">Transmembrane</keyword>
<feature type="transmembrane region" description="Helical" evidence="7">
    <location>
        <begin position="121"/>
        <end position="149"/>
    </location>
</feature>
<evidence type="ECO:0000256" key="3">
    <source>
        <dbReference type="ARBA" id="ARBA00022989"/>
    </source>
</evidence>
<evidence type="ECO:0000256" key="1">
    <source>
        <dbReference type="ARBA" id="ARBA00004141"/>
    </source>
</evidence>
<feature type="transmembrane region" description="Helical" evidence="7">
    <location>
        <begin position="267"/>
        <end position="289"/>
    </location>
</feature>